<protein>
    <recommendedName>
        <fullName evidence="3">Lipoprotein</fullName>
    </recommendedName>
</protein>
<comment type="caution">
    <text evidence="1">The sequence shown here is derived from an EMBL/GenBank/DDBJ whole genome shotgun (WGS) entry which is preliminary data.</text>
</comment>
<gene>
    <name evidence="1" type="ORF">U6A24_06800</name>
</gene>
<dbReference type="EMBL" id="JAYKLX010000003">
    <property type="protein sequence ID" value="MEB3345159.1"/>
    <property type="molecule type" value="Genomic_DNA"/>
</dbReference>
<evidence type="ECO:0000313" key="1">
    <source>
        <dbReference type="EMBL" id="MEB3345159.1"/>
    </source>
</evidence>
<dbReference type="Proteomes" id="UP001327027">
    <property type="component" value="Unassembled WGS sequence"/>
</dbReference>
<keyword evidence="2" id="KW-1185">Reference proteome</keyword>
<name>A0ABU5ZSZ1_9FLAO</name>
<organism evidence="1 2">
    <name type="scientific">Aquimarina gracilis</name>
    <dbReference type="NCBI Taxonomy" id="874422"/>
    <lineage>
        <taxon>Bacteria</taxon>
        <taxon>Pseudomonadati</taxon>
        <taxon>Bacteroidota</taxon>
        <taxon>Flavobacteriia</taxon>
        <taxon>Flavobacteriales</taxon>
        <taxon>Flavobacteriaceae</taxon>
        <taxon>Aquimarina</taxon>
    </lineage>
</organism>
<evidence type="ECO:0000313" key="2">
    <source>
        <dbReference type="Proteomes" id="UP001327027"/>
    </source>
</evidence>
<accession>A0ABU5ZSZ1</accession>
<dbReference type="RefSeq" id="WP_324179192.1">
    <property type="nucleotide sequence ID" value="NZ_BAABAW010000008.1"/>
</dbReference>
<reference evidence="1 2" key="1">
    <citation type="journal article" date="2013" name="Int. J. Syst. Evol. Microbiol.">
        <title>Aquimarina gracilis sp. nov., isolated from the gut microflora of a mussel, Mytilus coruscus, and emended description of Aquimarina spongiae.</title>
        <authorList>
            <person name="Park S.C."/>
            <person name="Choe H.N."/>
            <person name="Baik K.S."/>
            <person name="Seong C.N."/>
        </authorList>
    </citation>
    <scope>NUCLEOTIDE SEQUENCE [LARGE SCALE GENOMIC DNA]</scope>
    <source>
        <strain evidence="1 2">PSC32</strain>
    </source>
</reference>
<sequence>MYYIVITILILSCQNSQKNIKTTDDSCNNNKLVNYVYPINIFIEEKTFVYSLKSNKESTKELLRKSYKSKIDKDSLLFSISKNSKGITTDSTIFVINKGIPKILNTYTRVGFYPNLLPAKKTITGNRYCEFTTFGDSFEYKVPTDNGEVITEFKGQTTHKEYVKKEFNGIEYNCAIFESKKTMTVSFNGKTEKLKGTWKGCACENLGELYSSTTTEDGLVIEQKLEEIIEK</sequence>
<proteinExistence type="predicted"/>
<evidence type="ECO:0008006" key="3">
    <source>
        <dbReference type="Google" id="ProtNLM"/>
    </source>
</evidence>